<evidence type="ECO:0000259" key="1">
    <source>
        <dbReference type="PROSITE" id="PS50263"/>
    </source>
</evidence>
<keyword evidence="2" id="KW-0449">Lipoprotein</keyword>
<dbReference type="AlphaFoldDB" id="A0A084IMR3"/>
<dbReference type="Gene3D" id="3.60.110.10">
    <property type="entry name" value="Carbon-nitrogen hydrolase"/>
    <property type="match status" value="1"/>
</dbReference>
<evidence type="ECO:0000313" key="2">
    <source>
        <dbReference type="EMBL" id="KEZ77997.1"/>
    </source>
</evidence>
<dbReference type="Proteomes" id="UP000028302">
    <property type="component" value="Unassembled WGS sequence"/>
</dbReference>
<reference evidence="2 3" key="1">
    <citation type="submission" date="2013-03" db="EMBL/GenBank/DDBJ databases">
        <title>Salinisphaera hydrothermalis C41B8 Genome Sequencing.</title>
        <authorList>
            <person name="Li C."/>
            <person name="Lai Q."/>
            <person name="Shao Z."/>
        </authorList>
    </citation>
    <scope>NUCLEOTIDE SEQUENCE [LARGE SCALE GENOMIC DNA]</scope>
    <source>
        <strain evidence="2 3">C41B8</strain>
    </source>
</reference>
<dbReference type="PROSITE" id="PS50263">
    <property type="entry name" value="CN_HYDROLASE"/>
    <property type="match status" value="1"/>
</dbReference>
<dbReference type="PANTHER" id="PTHR23088">
    <property type="entry name" value="NITRILASE-RELATED"/>
    <property type="match status" value="1"/>
</dbReference>
<gene>
    <name evidence="2" type="ORF">C41B8_06872</name>
</gene>
<dbReference type="EMBL" id="APNK01000007">
    <property type="protein sequence ID" value="KEZ77997.1"/>
    <property type="molecule type" value="Genomic_DNA"/>
</dbReference>
<dbReference type="InterPro" id="IPR036526">
    <property type="entry name" value="C-N_Hydrolase_sf"/>
</dbReference>
<dbReference type="GO" id="GO:0016746">
    <property type="term" value="F:acyltransferase activity"/>
    <property type="evidence" value="ECO:0007669"/>
    <property type="project" value="UniProtKB-KW"/>
</dbReference>
<feature type="domain" description="CN hydrolase" evidence="1">
    <location>
        <begin position="41"/>
        <end position="274"/>
    </location>
</feature>
<name>A0A084IMR3_SALHC</name>
<keyword evidence="2" id="KW-0808">Transferase</keyword>
<sequence>MRAVADSGKVGRPRRDDAHRSVARIGFIENGLSAMHSTDCPRIALAQVRPSVGEPDSNLAVVETALADHPDVDLMVWPELFLPGYTTTSLASLAESLDGPRVERLRAAAQRHDTALVIGLAEQRADGGVANSALAIDRDGRIAGCYRKIQLFGDESEAFVPGETLEIVELAGVRVGLMICFDIEFPEIGRALAVGGAELLISISANMRPFGPDHRLCVQARALENRRPHVYVNQVGQGETFLFNGESCHADTAGRVRIACPPHADDIAIADVSLHVETEIRPDYLALRRSVPPVGGARS</sequence>
<dbReference type="Pfam" id="PF00795">
    <property type="entry name" value="CN_hydrolase"/>
    <property type="match status" value="1"/>
</dbReference>
<dbReference type="STRING" id="1304275.C41B8_06872"/>
<keyword evidence="2" id="KW-0012">Acyltransferase</keyword>
<protein>
    <submittedName>
        <fullName evidence="2">Nitrilase/cyanide hydratase and apolipoprotein N-acyltransferase</fullName>
    </submittedName>
</protein>
<evidence type="ECO:0000313" key="3">
    <source>
        <dbReference type="Proteomes" id="UP000028302"/>
    </source>
</evidence>
<dbReference type="PANTHER" id="PTHR23088:SF27">
    <property type="entry name" value="DEAMINATED GLUTATHIONE AMIDASE"/>
    <property type="match status" value="1"/>
</dbReference>
<dbReference type="SUPFAM" id="SSF56317">
    <property type="entry name" value="Carbon-nitrogen hydrolase"/>
    <property type="match status" value="1"/>
</dbReference>
<keyword evidence="3" id="KW-1185">Reference proteome</keyword>
<dbReference type="eggNOG" id="COG0388">
    <property type="taxonomic scope" value="Bacteria"/>
</dbReference>
<comment type="caution">
    <text evidence="2">The sequence shown here is derived from an EMBL/GenBank/DDBJ whole genome shotgun (WGS) entry which is preliminary data.</text>
</comment>
<proteinExistence type="predicted"/>
<dbReference type="OrthoDB" id="9803803at2"/>
<organism evidence="2 3">
    <name type="scientific">Salinisphaera hydrothermalis (strain C41B8)</name>
    <dbReference type="NCBI Taxonomy" id="1304275"/>
    <lineage>
        <taxon>Bacteria</taxon>
        <taxon>Pseudomonadati</taxon>
        <taxon>Pseudomonadota</taxon>
        <taxon>Gammaproteobacteria</taxon>
        <taxon>Salinisphaerales</taxon>
        <taxon>Salinisphaeraceae</taxon>
        <taxon>Salinisphaera</taxon>
    </lineage>
</organism>
<dbReference type="InterPro" id="IPR003010">
    <property type="entry name" value="C-N_Hydrolase"/>
</dbReference>
<accession>A0A084IMR3</accession>